<organism evidence="3 4">
    <name type="scientific">Planomonospora alba</name>
    <dbReference type="NCBI Taxonomy" id="161354"/>
    <lineage>
        <taxon>Bacteria</taxon>
        <taxon>Bacillati</taxon>
        <taxon>Actinomycetota</taxon>
        <taxon>Actinomycetes</taxon>
        <taxon>Streptosporangiales</taxon>
        <taxon>Streptosporangiaceae</taxon>
        <taxon>Planomonospora</taxon>
    </lineage>
</organism>
<gene>
    <name evidence="3" type="ORF">GCM10010466_35570</name>
</gene>
<accession>A0ABP6NA50</accession>
<feature type="region of interest" description="Disordered" evidence="1">
    <location>
        <begin position="19"/>
        <end position="38"/>
    </location>
</feature>
<keyword evidence="2" id="KW-0732">Signal</keyword>
<evidence type="ECO:0000256" key="2">
    <source>
        <dbReference type="SAM" id="SignalP"/>
    </source>
</evidence>
<reference evidence="4" key="1">
    <citation type="journal article" date="2019" name="Int. J. Syst. Evol. Microbiol.">
        <title>The Global Catalogue of Microorganisms (GCM) 10K type strain sequencing project: providing services to taxonomists for standard genome sequencing and annotation.</title>
        <authorList>
            <consortium name="The Broad Institute Genomics Platform"/>
            <consortium name="The Broad Institute Genome Sequencing Center for Infectious Disease"/>
            <person name="Wu L."/>
            <person name="Ma J."/>
        </authorList>
    </citation>
    <scope>NUCLEOTIDE SEQUENCE [LARGE SCALE GENOMIC DNA]</scope>
    <source>
        <strain evidence="4">JCM 9373</strain>
    </source>
</reference>
<comment type="caution">
    <text evidence="3">The sequence shown here is derived from an EMBL/GenBank/DDBJ whole genome shotgun (WGS) entry which is preliminary data.</text>
</comment>
<name>A0ABP6NA50_9ACTN</name>
<feature type="chain" id="PRO_5046966188" evidence="2">
    <location>
        <begin position="21"/>
        <end position="197"/>
    </location>
</feature>
<protein>
    <submittedName>
        <fullName evidence="3">Uncharacterized protein</fullName>
    </submittedName>
</protein>
<feature type="region of interest" description="Disordered" evidence="1">
    <location>
        <begin position="173"/>
        <end position="197"/>
    </location>
</feature>
<evidence type="ECO:0000313" key="3">
    <source>
        <dbReference type="EMBL" id="GAA3141475.1"/>
    </source>
</evidence>
<feature type="compositionally biased region" description="Low complexity" evidence="1">
    <location>
        <begin position="180"/>
        <end position="197"/>
    </location>
</feature>
<dbReference type="InterPro" id="IPR029058">
    <property type="entry name" value="AB_hydrolase_fold"/>
</dbReference>
<proteinExistence type="predicted"/>
<keyword evidence="4" id="KW-1185">Reference proteome</keyword>
<evidence type="ECO:0000313" key="4">
    <source>
        <dbReference type="Proteomes" id="UP001500320"/>
    </source>
</evidence>
<dbReference type="SUPFAM" id="SSF53474">
    <property type="entry name" value="alpha/beta-Hydrolases"/>
    <property type="match status" value="1"/>
</dbReference>
<dbReference type="EMBL" id="BAAAUT010000027">
    <property type="protein sequence ID" value="GAA3141475.1"/>
    <property type="molecule type" value="Genomic_DNA"/>
</dbReference>
<feature type="compositionally biased region" description="Basic and acidic residues" evidence="1">
    <location>
        <begin position="27"/>
        <end position="38"/>
    </location>
</feature>
<sequence length="197" mass="20516">MTAAGAAAIAVLASSGFAAAPGGAAARQDRPDGGPARFERQEIAWRRCQEGPDDGPGRRLDAAGAQCAQITVPLDHARPGGRTVEVALSRLRASGPGERRGALLINPGGPGDPGRIYAALLKGHAPALAARYDLIGMDPRFAGRSTPVDCRWPIGDYLRSAGRDRRAFDRSVALARDPRATTGTSGPTAPTSRCSRR</sequence>
<dbReference type="Proteomes" id="UP001500320">
    <property type="component" value="Unassembled WGS sequence"/>
</dbReference>
<evidence type="ECO:0000256" key="1">
    <source>
        <dbReference type="SAM" id="MobiDB-lite"/>
    </source>
</evidence>
<feature type="signal peptide" evidence="2">
    <location>
        <begin position="1"/>
        <end position="20"/>
    </location>
</feature>
<dbReference type="Gene3D" id="3.40.50.1820">
    <property type="entry name" value="alpha/beta hydrolase"/>
    <property type="match status" value="1"/>
</dbReference>